<dbReference type="Gene3D" id="2.130.10.10">
    <property type="entry name" value="YVTN repeat-like/Quinoprotein amine dehydrogenase"/>
    <property type="match status" value="1"/>
</dbReference>
<keyword evidence="1" id="KW-0853">WD repeat</keyword>
<dbReference type="EMBL" id="CP036150">
    <property type="protein sequence ID" value="QEN07628.1"/>
    <property type="molecule type" value="Genomic_DNA"/>
</dbReference>
<dbReference type="SUPFAM" id="SSF50998">
    <property type="entry name" value="Quinoprotein alcohol dehydrogenase-like"/>
    <property type="match status" value="1"/>
</dbReference>
<dbReference type="InterPro" id="IPR015943">
    <property type="entry name" value="WD40/YVTN_repeat-like_dom_sf"/>
</dbReference>
<reference evidence="3 4" key="1">
    <citation type="submission" date="2019-02" db="EMBL/GenBank/DDBJ databases">
        <title>Complete Genome Sequence and Methylome Analysis of free living Spirochaetas.</title>
        <authorList>
            <person name="Fomenkov A."/>
            <person name="Dubinina G."/>
            <person name="Leshcheva N."/>
            <person name="Mikheeva N."/>
            <person name="Grabovich M."/>
            <person name="Vincze T."/>
            <person name="Roberts R.J."/>
        </authorList>
    </citation>
    <scope>NUCLEOTIDE SEQUENCE [LARGE SCALE GENOMIC DNA]</scope>
    <source>
        <strain evidence="3 4">K2</strain>
    </source>
</reference>
<dbReference type="InterPro" id="IPR001680">
    <property type="entry name" value="WD40_rpt"/>
</dbReference>
<dbReference type="Proteomes" id="UP000324209">
    <property type="component" value="Chromosome"/>
</dbReference>
<dbReference type="OrthoDB" id="366522at2"/>
<name>A0A5C1QJX5_9SPIO</name>
<sequence length="715" mass="80291">MHKLKISLLTLLLLIPIGLSAQNNRIVIDTGHSRSIAAMEYHEGSNNLITADESGLIKVWNLENDNLEYQIDTGLEGSLSIKVHPSKTEVAILISRPGYSGLSVWNWKTGRNLFTKTLSNRPVQFDYSGSGKFLFIVQVGTPSVILYDSLSGREYSYLKRLNGLFSFSYIGSNETTIMTYSNSGYFRYYDIRTSSLQNESSTIEDLKEITVLQTEGKRYVIASKEENLYLIDRLSGEVRDTLSADTMISFSVDQKNGVISVIKESETGRLIVSHTSTTSARFTPLSTGDYLNNSKQVIGGINDDTGYFRMTDSFRGILSVKNRVFISDSGGTIWQINEENLKPEIFKNDIVSAIHDLSFDQDNLYMLTENDMITMNSEFFNTSGINNLKRMNDLNIKFTKNPLPGESFLEGYDEGKLLIWSSENKGLGYVLYDPNTDTVLSRNNEYKSSLKQLSVRENQVLALESSGEASISNIHTGIREFDFSALGMVSLNFVDNSLLLAGKSLMKTGRDPLFTVQTSTGEILPIIDNRFLIHNIFSPEKGNVVYSVGLMLSNDGSIETQIRSHLKSNPSVIKTLYSRDGEWINSILTVDSSSYTPTLYASITGRDIVRLRGSQKKIWDYDRNIENMFFHGSILYIINSDGSLTLFDPQKGSKIVDYYMLNDNNWIAISSNDTIKPYISQRSVASSINSFSRSTGRKVSTQYQIVNTNNDRDEN</sequence>
<dbReference type="KEGG" id="ock:EXM22_06360"/>
<dbReference type="AlphaFoldDB" id="A0A5C1QJX5"/>
<organism evidence="3 4">
    <name type="scientific">Oceanispirochaeta crateris</name>
    <dbReference type="NCBI Taxonomy" id="2518645"/>
    <lineage>
        <taxon>Bacteria</taxon>
        <taxon>Pseudomonadati</taxon>
        <taxon>Spirochaetota</taxon>
        <taxon>Spirochaetia</taxon>
        <taxon>Spirochaetales</taxon>
        <taxon>Spirochaetaceae</taxon>
        <taxon>Oceanispirochaeta</taxon>
    </lineage>
</organism>
<evidence type="ECO:0000256" key="1">
    <source>
        <dbReference type="PROSITE-ProRule" id="PRU00221"/>
    </source>
</evidence>
<dbReference type="PROSITE" id="PS50294">
    <property type="entry name" value="WD_REPEATS_REGION"/>
    <property type="match status" value="1"/>
</dbReference>
<dbReference type="PROSITE" id="PS50082">
    <property type="entry name" value="WD_REPEATS_2"/>
    <property type="match status" value="1"/>
</dbReference>
<feature type="repeat" description="WD" evidence="1">
    <location>
        <begin position="29"/>
        <end position="70"/>
    </location>
</feature>
<gene>
    <name evidence="3" type="ORF">EXM22_06360</name>
</gene>
<evidence type="ECO:0000313" key="3">
    <source>
        <dbReference type="EMBL" id="QEN07628.1"/>
    </source>
</evidence>
<protein>
    <submittedName>
        <fullName evidence="3">WD40 repeat domain-containing protein</fullName>
    </submittedName>
</protein>
<feature type="chain" id="PRO_5022984686" evidence="2">
    <location>
        <begin position="22"/>
        <end position="715"/>
    </location>
</feature>
<dbReference type="SUPFAM" id="SSF69322">
    <property type="entry name" value="Tricorn protease domain 2"/>
    <property type="match status" value="1"/>
</dbReference>
<evidence type="ECO:0000256" key="2">
    <source>
        <dbReference type="SAM" id="SignalP"/>
    </source>
</evidence>
<evidence type="ECO:0000313" key="4">
    <source>
        <dbReference type="Proteomes" id="UP000324209"/>
    </source>
</evidence>
<dbReference type="InterPro" id="IPR011047">
    <property type="entry name" value="Quinoprotein_ADH-like_sf"/>
</dbReference>
<proteinExistence type="predicted"/>
<keyword evidence="2" id="KW-0732">Signal</keyword>
<dbReference type="RefSeq" id="WP_149485708.1">
    <property type="nucleotide sequence ID" value="NZ_CP036150.1"/>
</dbReference>
<feature type="signal peptide" evidence="2">
    <location>
        <begin position="1"/>
        <end position="21"/>
    </location>
</feature>
<accession>A0A5C1QJX5</accession>
<keyword evidence="4" id="KW-1185">Reference proteome</keyword>